<comment type="caution">
    <text evidence="2">The sequence shown here is derived from an EMBL/GenBank/DDBJ whole genome shotgun (WGS) entry which is preliminary data.</text>
</comment>
<keyword evidence="1" id="KW-0812">Transmembrane</keyword>
<gene>
    <name evidence="2" type="ORF">BTO08_03495</name>
</gene>
<keyword evidence="1" id="KW-0472">Membrane</keyword>
<reference evidence="2 3" key="1">
    <citation type="submission" date="2016-12" db="EMBL/GenBank/DDBJ databases">
        <title>Diversity of luminous bacteria.</title>
        <authorList>
            <person name="Yoshizawa S."/>
            <person name="Kogure K."/>
        </authorList>
    </citation>
    <scope>NUCLEOTIDE SEQUENCE [LARGE SCALE GENOMIC DNA]</scope>
    <source>
        <strain evidence="2 3">LC1-200</strain>
    </source>
</reference>
<evidence type="ECO:0000313" key="2">
    <source>
        <dbReference type="EMBL" id="PQJ66556.1"/>
    </source>
</evidence>
<keyword evidence="1" id="KW-1133">Transmembrane helix</keyword>
<name>A0A2S7VWS1_PHOAN</name>
<evidence type="ECO:0000313" key="3">
    <source>
        <dbReference type="Proteomes" id="UP000238730"/>
    </source>
</evidence>
<sequence>MEVLYFIQAILFGLGALLFAMSAGFAVSFLTVKHDEVDNVVESKIEASFFSGACLIGSGFIAYLLM</sequence>
<organism evidence="2 3">
    <name type="scientific">Photobacterium angustum</name>
    <dbReference type="NCBI Taxonomy" id="661"/>
    <lineage>
        <taxon>Bacteria</taxon>
        <taxon>Pseudomonadati</taxon>
        <taxon>Pseudomonadota</taxon>
        <taxon>Gammaproteobacteria</taxon>
        <taxon>Vibrionales</taxon>
        <taxon>Vibrionaceae</taxon>
        <taxon>Photobacterium</taxon>
    </lineage>
</organism>
<protein>
    <recommendedName>
        <fullName evidence="4">DUF350 domain-containing protein</fullName>
    </recommendedName>
</protein>
<feature type="transmembrane region" description="Helical" evidence="1">
    <location>
        <begin position="44"/>
        <end position="65"/>
    </location>
</feature>
<dbReference type="Proteomes" id="UP000238730">
    <property type="component" value="Unassembled WGS sequence"/>
</dbReference>
<dbReference type="RefSeq" id="WP_105059914.1">
    <property type="nucleotide sequence ID" value="NZ_MSCJ01000001.1"/>
</dbReference>
<dbReference type="AlphaFoldDB" id="A0A2S7VWS1"/>
<dbReference type="EMBL" id="MSCJ01000001">
    <property type="protein sequence ID" value="PQJ66556.1"/>
    <property type="molecule type" value="Genomic_DNA"/>
</dbReference>
<feature type="transmembrane region" description="Helical" evidence="1">
    <location>
        <begin position="6"/>
        <end position="32"/>
    </location>
</feature>
<evidence type="ECO:0000256" key="1">
    <source>
        <dbReference type="SAM" id="Phobius"/>
    </source>
</evidence>
<evidence type="ECO:0008006" key="4">
    <source>
        <dbReference type="Google" id="ProtNLM"/>
    </source>
</evidence>
<accession>A0A2S7VWS1</accession>
<dbReference type="OrthoDB" id="5823396at2"/>
<proteinExistence type="predicted"/>